<dbReference type="GO" id="GO:0003735">
    <property type="term" value="F:structural constituent of ribosome"/>
    <property type="evidence" value="ECO:0007669"/>
    <property type="project" value="UniProtKB-UniRule"/>
</dbReference>
<gene>
    <name evidence="6 7" type="primary">rpsQ</name>
    <name evidence="7" type="ORF">COX83_00090</name>
</gene>
<protein>
    <recommendedName>
        <fullName evidence="6">Small ribosomal subunit protein uS17</fullName>
    </recommendedName>
</protein>
<dbReference type="PANTHER" id="PTHR10744:SF1">
    <property type="entry name" value="SMALL RIBOSOMAL SUBUNIT PROTEIN US17M"/>
    <property type="match status" value="1"/>
</dbReference>
<keyword evidence="3 6" id="KW-0694">RNA-binding</keyword>
<evidence type="ECO:0000256" key="6">
    <source>
        <dbReference type="HAMAP-Rule" id="MF_01345"/>
    </source>
</evidence>
<dbReference type="Gene3D" id="2.40.50.140">
    <property type="entry name" value="Nucleic acid-binding proteins"/>
    <property type="match status" value="1"/>
</dbReference>
<dbReference type="Pfam" id="PF00366">
    <property type="entry name" value="Ribosomal_S17"/>
    <property type="match status" value="1"/>
</dbReference>
<organism evidence="7 8">
    <name type="scientific">Candidatus Magasanikbacteria bacterium CG_4_10_14_0_2_um_filter_41_31</name>
    <dbReference type="NCBI Taxonomy" id="1974639"/>
    <lineage>
        <taxon>Bacteria</taxon>
        <taxon>Candidatus Magasanikiibacteriota</taxon>
    </lineage>
</organism>
<comment type="caution">
    <text evidence="7">The sequence shown here is derived from an EMBL/GenBank/DDBJ whole genome shotgun (WGS) entry which is preliminary data.</text>
</comment>
<comment type="similarity">
    <text evidence="1 6">Belongs to the universal ribosomal protein uS17 family.</text>
</comment>
<sequence length="93" mass="11076">MTTQTQTTKKAQTIKREFEGTVVSSKSQKTIHVRVETVKMHEKYKKQYVTSRKYSVHDEKNEAQEGDIVRFRECRPYSKTKRWYMTAVVKKTV</sequence>
<evidence type="ECO:0000313" key="7">
    <source>
        <dbReference type="EMBL" id="PIZ94123.1"/>
    </source>
</evidence>
<dbReference type="InterPro" id="IPR000266">
    <property type="entry name" value="Ribosomal_uS17"/>
</dbReference>
<dbReference type="PRINTS" id="PR00973">
    <property type="entry name" value="RIBOSOMALS17"/>
</dbReference>
<dbReference type="PANTHER" id="PTHR10744">
    <property type="entry name" value="40S RIBOSOMAL PROTEIN S11 FAMILY MEMBER"/>
    <property type="match status" value="1"/>
</dbReference>
<dbReference type="Proteomes" id="UP000230078">
    <property type="component" value="Unassembled WGS sequence"/>
</dbReference>
<dbReference type="NCBIfam" id="NF004123">
    <property type="entry name" value="PRK05610.1"/>
    <property type="match status" value="1"/>
</dbReference>
<comment type="function">
    <text evidence="6">One of the primary rRNA binding proteins, it binds specifically to the 5'-end of 16S ribosomal RNA.</text>
</comment>
<dbReference type="InterPro" id="IPR019984">
    <property type="entry name" value="Ribosomal_uS17_bact/chlr"/>
</dbReference>
<evidence type="ECO:0000256" key="2">
    <source>
        <dbReference type="ARBA" id="ARBA00022730"/>
    </source>
</evidence>
<comment type="subunit">
    <text evidence="6">Part of the 30S ribosomal subunit.</text>
</comment>
<dbReference type="GO" id="GO:0022627">
    <property type="term" value="C:cytosolic small ribosomal subunit"/>
    <property type="evidence" value="ECO:0007669"/>
    <property type="project" value="UniProtKB-UniRule"/>
</dbReference>
<keyword evidence="5 6" id="KW-0687">Ribonucleoprotein</keyword>
<evidence type="ECO:0000256" key="1">
    <source>
        <dbReference type="ARBA" id="ARBA00010254"/>
    </source>
</evidence>
<dbReference type="EMBL" id="PFPI01000001">
    <property type="protein sequence ID" value="PIZ94123.1"/>
    <property type="molecule type" value="Genomic_DNA"/>
</dbReference>
<dbReference type="HAMAP" id="MF_01345_B">
    <property type="entry name" value="Ribosomal_uS17_B"/>
    <property type="match status" value="1"/>
</dbReference>
<dbReference type="InterPro" id="IPR012340">
    <property type="entry name" value="NA-bd_OB-fold"/>
</dbReference>
<dbReference type="AlphaFoldDB" id="A0A2M7V649"/>
<evidence type="ECO:0000256" key="3">
    <source>
        <dbReference type="ARBA" id="ARBA00022884"/>
    </source>
</evidence>
<dbReference type="NCBIfam" id="TIGR03635">
    <property type="entry name" value="uS17_bact"/>
    <property type="match status" value="1"/>
</dbReference>
<keyword evidence="2 6" id="KW-0699">rRNA-binding</keyword>
<evidence type="ECO:0000313" key="8">
    <source>
        <dbReference type="Proteomes" id="UP000230078"/>
    </source>
</evidence>
<keyword evidence="4 6" id="KW-0689">Ribosomal protein</keyword>
<accession>A0A2M7V649</accession>
<proteinExistence type="inferred from homology"/>
<evidence type="ECO:0000256" key="4">
    <source>
        <dbReference type="ARBA" id="ARBA00022980"/>
    </source>
</evidence>
<reference evidence="8" key="1">
    <citation type="submission" date="2017-09" db="EMBL/GenBank/DDBJ databases">
        <title>Depth-based differentiation of microbial function through sediment-hosted aquifers and enrichment of novel symbionts in the deep terrestrial subsurface.</title>
        <authorList>
            <person name="Probst A.J."/>
            <person name="Ladd B."/>
            <person name="Jarett J.K."/>
            <person name="Geller-Mcgrath D.E."/>
            <person name="Sieber C.M.K."/>
            <person name="Emerson J.B."/>
            <person name="Anantharaman K."/>
            <person name="Thomas B.C."/>
            <person name="Malmstrom R."/>
            <person name="Stieglmeier M."/>
            <person name="Klingl A."/>
            <person name="Woyke T."/>
            <person name="Ryan C.M."/>
            <person name="Banfield J.F."/>
        </authorList>
    </citation>
    <scope>NUCLEOTIDE SEQUENCE [LARGE SCALE GENOMIC DNA]</scope>
</reference>
<dbReference type="SUPFAM" id="SSF50249">
    <property type="entry name" value="Nucleic acid-binding proteins"/>
    <property type="match status" value="1"/>
</dbReference>
<dbReference type="GO" id="GO:0006412">
    <property type="term" value="P:translation"/>
    <property type="evidence" value="ECO:0007669"/>
    <property type="project" value="UniProtKB-UniRule"/>
</dbReference>
<evidence type="ECO:0000256" key="5">
    <source>
        <dbReference type="ARBA" id="ARBA00023274"/>
    </source>
</evidence>
<name>A0A2M7V649_9BACT</name>
<dbReference type="CDD" id="cd00364">
    <property type="entry name" value="Ribosomal_uS17"/>
    <property type="match status" value="1"/>
</dbReference>
<dbReference type="GO" id="GO:0019843">
    <property type="term" value="F:rRNA binding"/>
    <property type="evidence" value="ECO:0007669"/>
    <property type="project" value="UniProtKB-UniRule"/>
</dbReference>